<keyword evidence="2" id="KW-0812">Transmembrane</keyword>
<dbReference type="InterPro" id="IPR043502">
    <property type="entry name" value="DNA/RNA_pol_sf"/>
</dbReference>
<organism evidence="5 6">
    <name type="scientific">Cuscuta europaea</name>
    <name type="common">European dodder</name>
    <dbReference type="NCBI Taxonomy" id="41803"/>
    <lineage>
        <taxon>Eukaryota</taxon>
        <taxon>Viridiplantae</taxon>
        <taxon>Streptophyta</taxon>
        <taxon>Embryophyta</taxon>
        <taxon>Tracheophyta</taxon>
        <taxon>Spermatophyta</taxon>
        <taxon>Magnoliopsida</taxon>
        <taxon>eudicotyledons</taxon>
        <taxon>Gunneridae</taxon>
        <taxon>Pentapetalae</taxon>
        <taxon>asterids</taxon>
        <taxon>lamiids</taxon>
        <taxon>Solanales</taxon>
        <taxon>Convolvulaceae</taxon>
        <taxon>Cuscuteae</taxon>
        <taxon>Cuscuta</taxon>
        <taxon>Cuscuta subgen. Cuscuta</taxon>
    </lineage>
</organism>
<keyword evidence="6" id="KW-1185">Reference proteome</keyword>
<keyword evidence="2" id="KW-0472">Membrane</keyword>
<evidence type="ECO:0000313" key="5">
    <source>
        <dbReference type="EMBL" id="CAH9076868.1"/>
    </source>
</evidence>
<feature type="compositionally biased region" description="Low complexity" evidence="1">
    <location>
        <begin position="112"/>
        <end position="148"/>
    </location>
</feature>
<evidence type="ECO:0000256" key="1">
    <source>
        <dbReference type="SAM" id="MobiDB-lite"/>
    </source>
</evidence>
<gene>
    <name evidence="5" type="ORF">CEURO_LOCUS6083</name>
</gene>
<feature type="non-terminal residue" evidence="5">
    <location>
        <position position="404"/>
    </location>
</feature>
<dbReference type="OrthoDB" id="1244699at2759"/>
<dbReference type="EMBL" id="CAMAPE010000010">
    <property type="protein sequence ID" value="CAH9076868.1"/>
    <property type="molecule type" value="Genomic_DNA"/>
</dbReference>
<dbReference type="InterPro" id="IPR057670">
    <property type="entry name" value="SH3_retrovirus"/>
</dbReference>
<accession>A0A9P1E353</accession>
<evidence type="ECO:0000256" key="2">
    <source>
        <dbReference type="SAM" id="Phobius"/>
    </source>
</evidence>
<reference evidence="5" key="1">
    <citation type="submission" date="2022-07" db="EMBL/GenBank/DDBJ databases">
        <authorList>
            <person name="Macas J."/>
            <person name="Novak P."/>
            <person name="Neumann P."/>
        </authorList>
    </citation>
    <scope>NUCLEOTIDE SEQUENCE</scope>
</reference>
<evidence type="ECO:0000259" key="4">
    <source>
        <dbReference type="Pfam" id="PF25597"/>
    </source>
</evidence>
<feature type="compositionally biased region" description="Polar residues" evidence="1">
    <location>
        <begin position="165"/>
        <end position="175"/>
    </location>
</feature>
<sequence length="404" mass="44971">MAYPPQNLQASLLIKNYFTGFLTSLLCVCLDVHVIRILMPHQPINYLLVLFSVFLGYASEYKGYRCLDPKTGRVYISRHVRFFHEDIFPYSQLVSQSLPEVSPLDFSLETGSSHSMHASSPTSASSARQLPSPTAAPSSPASPASTASVESSQVGGGEVTHVPVSGTSLTQNIHPMQTRSKSGIFKPKTIFNLNTEVLVPDPTCFSMANKDLKWRAAMAEEFNALIANKTWDLVPFDSSKNLVGSKWIYKTKYRSDGSIERHKARLVAQGFKQQAGVDFSETFSPVVKPTTVHIVLTLAVSFNWPIRQLDVKNTFLHGHLTEEVYMRQPPGFVHPNSLITFVACARPFMVLSRLPGHGFIGSVVFSSLMDLYVVVLIIPCLFFVRLHESFICSYMWMILLSLAV</sequence>
<name>A0A9P1E353_CUSEU</name>
<evidence type="ECO:0008006" key="7">
    <source>
        <dbReference type="Google" id="ProtNLM"/>
    </source>
</evidence>
<dbReference type="Pfam" id="PF07727">
    <property type="entry name" value="RVT_2"/>
    <property type="match status" value="1"/>
</dbReference>
<dbReference type="Proteomes" id="UP001152484">
    <property type="component" value="Unassembled WGS sequence"/>
</dbReference>
<feature type="domain" description="Reverse transcriptase Ty1/copia-type" evidence="3">
    <location>
        <begin position="228"/>
        <end position="334"/>
    </location>
</feature>
<dbReference type="InterPro" id="IPR013103">
    <property type="entry name" value="RVT_2"/>
</dbReference>
<dbReference type="SUPFAM" id="SSF56672">
    <property type="entry name" value="DNA/RNA polymerases"/>
    <property type="match status" value="1"/>
</dbReference>
<dbReference type="AlphaFoldDB" id="A0A9P1E353"/>
<keyword evidence="2" id="KW-1133">Transmembrane helix</keyword>
<protein>
    <recommendedName>
        <fullName evidence="7">Reverse transcriptase Ty1/copia-type domain-containing protein</fullName>
    </recommendedName>
</protein>
<dbReference type="Pfam" id="PF25597">
    <property type="entry name" value="SH3_retrovirus"/>
    <property type="match status" value="1"/>
</dbReference>
<feature type="domain" description="Retroviral polymerase SH3-like" evidence="4">
    <location>
        <begin position="53"/>
        <end position="93"/>
    </location>
</feature>
<feature type="transmembrane region" description="Helical" evidence="2">
    <location>
        <begin position="359"/>
        <end position="384"/>
    </location>
</feature>
<evidence type="ECO:0000259" key="3">
    <source>
        <dbReference type="Pfam" id="PF07727"/>
    </source>
</evidence>
<feature type="region of interest" description="Disordered" evidence="1">
    <location>
        <begin position="112"/>
        <end position="175"/>
    </location>
</feature>
<proteinExistence type="predicted"/>
<feature type="transmembrane region" description="Helical" evidence="2">
    <location>
        <begin position="12"/>
        <end position="32"/>
    </location>
</feature>
<evidence type="ECO:0000313" key="6">
    <source>
        <dbReference type="Proteomes" id="UP001152484"/>
    </source>
</evidence>
<comment type="caution">
    <text evidence="5">The sequence shown here is derived from an EMBL/GenBank/DDBJ whole genome shotgun (WGS) entry which is preliminary data.</text>
</comment>